<dbReference type="EMBL" id="JAPCID010000010">
    <property type="protein sequence ID" value="MDA0137585.1"/>
    <property type="molecule type" value="Genomic_DNA"/>
</dbReference>
<feature type="compositionally biased region" description="Polar residues" evidence="1">
    <location>
        <begin position="867"/>
        <end position="877"/>
    </location>
</feature>
<reference evidence="3" key="1">
    <citation type="submission" date="2022-10" db="EMBL/GenBank/DDBJ databases">
        <title>The WGS of Solirubrobacter sp. CPCC 204708.</title>
        <authorList>
            <person name="Jiang Z."/>
        </authorList>
    </citation>
    <scope>NUCLEOTIDE SEQUENCE</scope>
    <source>
        <strain evidence="3">CPCC 204708</strain>
    </source>
</reference>
<dbReference type="RefSeq" id="WP_202957297.1">
    <property type="nucleotide sequence ID" value="NZ_JAPCID010000010.1"/>
</dbReference>
<evidence type="ECO:0000256" key="2">
    <source>
        <dbReference type="SAM" id="SignalP"/>
    </source>
</evidence>
<comment type="caution">
    <text evidence="3">The sequence shown here is derived from an EMBL/GenBank/DDBJ whole genome shotgun (WGS) entry which is preliminary data.</text>
</comment>
<dbReference type="SUPFAM" id="SSF102588">
    <property type="entry name" value="LmbE-like"/>
    <property type="match status" value="1"/>
</dbReference>
<accession>A0ABT4RGF1</accession>
<dbReference type="InterPro" id="IPR024078">
    <property type="entry name" value="LmbE-like_dom_sf"/>
</dbReference>
<proteinExistence type="predicted"/>
<evidence type="ECO:0000313" key="4">
    <source>
        <dbReference type="Proteomes" id="UP001147700"/>
    </source>
</evidence>
<gene>
    <name evidence="3" type="ORF">OJ962_08765</name>
</gene>
<dbReference type="Gene3D" id="3.40.50.10320">
    <property type="entry name" value="LmbE-like"/>
    <property type="match status" value="1"/>
</dbReference>
<protein>
    <submittedName>
        <fullName evidence="3">PIG-L family deacetylase</fullName>
    </submittedName>
</protein>
<keyword evidence="2" id="KW-0732">Signal</keyword>
<keyword evidence="4" id="KW-1185">Reference proteome</keyword>
<organism evidence="3 4">
    <name type="scientific">Solirubrobacter deserti</name>
    <dbReference type="NCBI Taxonomy" id="2282478"/>
    <lineage>
        <taxon>Bacteria</taxon>
        <taxon>Bacillati</taxon>
        <taxon>Actinomycetota</taxon>
        <taxon>Thermoleophilia</taxon>
        <taxon>Solirubrobacterales</taxon>
        <taxon>Solirubrobacteraceae</taxon>
        <taxon>Solirubrobacter</taxon>
    </lineage>
</organism>
<evidence type="ECO:0000256" key="1">
    <source>
        <dbReference type="SAM" id="MobiDB-lite"/>
    </source>
</evidence>
<dbReference type="Gene3D" id="2.60.40.1190">
    <property type="match status" value="1"/>
</dbReference>
<evidence type="ECO:0000313" key="3">
    <source>
        <dbReference type="EMBL" id="MDA0137585.1"/>
    </source>
</evidence>
<feature type="signal peptide" evidence="2">
    <location>
        <begin position="1"/>
        <end position="22"/>
    </location>
</feature>
<dbReference type="InterPro" id="IPR003737">
    <property type="entry name" value="GlcNAc_PI_deacetylase-related"/>
</dbReference>
<dbReference type="SUPFAM" id="SSF49344">
    <property type="entry name" value="CBD9-like"/>
    <property type="match status" value="1"/>
</dbReference>
<feature type="chain" id="PRO_5046704299" evidence="2">
    <location>
        <begin position="23"/>
        <end position="1148"/>
    </location>
</feature>
<name>A0ABT4RGF1_9ACTN</name>
<feature type="region of interest" description="Disordered" evidence="1">
    <location>
        <begin position="842"/>
        <end position="887"/>
    </location>
</feature>
<sequence length="1148" mass="120457">MRRWSFAMVLAAALCAPGAASAAPYTASEAVKINVMGEWAHPDDDTSIIGPCGVWHARYDVKCGIIMVTRGEGGGNATGTELGPALGLRRENEDRVAHYRSGTVDIFNIDQVDFFYNQSAPLTQYFWGDETLRRITRIIRMTQPDIYVGFTPSLAAGHGNHQQAGRYIWEGMQAAADPTMFPEQLTGPNALSTWQVKKVFSGGATAGTGGTTSAPDCTTGFTPTGLDNVSGVWTGYASPYRWPPGNVQGQPAGTAKTWAQVAMEGTRAYPTQSRVMFKELQAPGCSRFGMTGNFVPFQPNVNPDGSLNAAAGKDDAILYGAVKPDPGGLPLGTLQYLTFSDFYNTPGGPFQATVHLKAPSGTIPAGSVALNVPAGWTVDAAKPVPAVGTGGQTVTFTVTPSATAAVNTNYKVSATWTAGGAKGYTDQVVRVVSPVEGLFQRWGKFAEYDQWTEETAPLARRIGRSGAVQTTAAGETFTLPVKVHNWSDEPQSGEVRLTLPAGLAADATSKPYATLAPGAETTVNFSVSNSFTNATLPTTNPGNPPGQQVNTNVNVRITTTYNGNGTGFEDLTLAIVPKTSIPAGATPTLDGAEGAGEYTGESLDVGKKWEPGGATRDCVPLGVDCGSAGANQTYAKVTRSGDDLYFFIRVQDDFQSYAVTPEECVGHWLADSVEILIDPRGRASENAMDTAHTFKLAVFPFTNDPANRNGNGVNGPCWSRDADNHQGYSTGPLAATIPDGPNAPGVQVKSTATWVGTNDVGTSHAYAGGGYNLEVKVPMAILPAAVDPERMGLNITPYDNDDNTAGTGSTVLRHIDMSTRLAWATFGSVQSDPYRWGRATLPGYTPPAGRPTTPAEPKLASPLDSADSPQTIAQSARNGVPISGREPAPAARGLTITGWTASPGTVDLKVTAGAAGKARLFLYGVDPRDGNKGYTRVWNTSCDPATNPAPDYGLSACSAADGSTPPWAPDMMGGVLASRTFDVAVGASTLSLPISAEAAKRLEKGVSLLVSFVNAQDEVQAFDVPVTVASGTVGGTVPATLSLTLGPAARFDPFTPGITMDYTATTTATVISTAGDATLSVSNPGHMTNGAFTLAEPLRVELEKTTWNEPVSNDEVDVTFRQLIKRTDPLRTGTYSKTVTFTLSTTNP</sequence>
<dbReference type="Pfam" id="PF02585">
    <property type="entry name" value="PIG-L"/>
    <property type="match status" value="1"/>
</dbReference>
<dbReference type="Proteomes" id="UP001147700">
    <property type="component" value="Unassembled WGS sequence"/>
</dbReference>